<evidence type="ECO:0000256" key="1">
    <source>
        <dbReference type="SAM" id="MobiDB-lite"/>
    </source>
</evidence>
<proteinExistence type="predicted"/>
<accession>A0A1H3DFG2</accession>
<reference evidence="3" key="1">
    <citation type="submission" date="2016-10" db="EMBL/GenBank/DDBJ databases">
        <authorList>
            <person name="Varghese N."/>
            <person name="Submissions S."/>
        </authorList>
    </citation>
    <scope>NUCLEOTIDE SEQUENCE [LARGE SCALE GENOMIC DNA]</scope>
    <source>
        <strain evidence="3">CGMCC 4.3530</strain>
    </source>
</reference>
<keyword evidence="3" id="KW-1185">Reference proteome</keyword>
<dbReference type="Proteomes" id="UP000199529">
    <property type="component" value="Unassembled WGS sequence"/>
</dbReference>
<organism evidence="2 3">
    <name type="scientific">Saccharopolyspora shandongensis</name>
    <dbReference type="NCBI Taxonomy" id="418495"/>
    <lineage>
        <taxon>Bacteria</taxon>
        <taxon>Bacillati</taxon>
        <taxon>Actinomycetota</taxon>
        <taxon>Actinomycetes</taxon>
        <taxon>Pseudonocardiales</taxon>
        <taxon>Pseudonocardiaceae</taxon>
        <taxon>Saccharopolyspora</taxon>
    </lineage>
</organism>
<feature type="region of interest" description="Disordered" evidence="1">
    <location>
        <begin position="1"/>
        <end position="50"/>
    </location>
</feature>
<dbReference type="AlphaFoldDB" id="A0A1H3DFG2"/>
<gene>
    <name evidence="2" type="ORF">SAMN05216215_101390</name>
</gene>
<dbReference type="STRING" id="418495.SAMN05216215_101390"/>
<evidence type="ECO:0000313" key="3">
    <source>
        <dbReference type="Proteomes" id="UP000199529"/>
    </source>
</evidence>
<evidence type="ECO:0000313" key="2">
    <source>
        <dbReference type="EMBL" id="SDX65193.1"/>
    </source>
</evidence>
<sequence length="50" mass="5062">MSRARPGSWSLSRRAVSETRDLTSGSASPVIADNALDAAGDTAVTSGQAL</sequence>
<name>A0A1H3DFG2_9PSEU</name>
<dbReference type="EMBL" id="FNOK01000013">
    <property type="protein sequence ID" value="SDX65193.1"/>
    <property type="molecule type" value="Genomic_DNA"/>
</dbReference>
<protein>
    <submittedName>
        <fullName evidence="2">Uncharacterized protein</fullName>
    </submittedName>
</protein>
<dbReference type="RefSeq" id="WP_245761198.1">
    <property type="nucleotide sequence ID" value="NZ_FNOK01000013.1"/>
</dbReference>